<evidence type="ECO:0000256" key="7">
    <source>
        <dbReference type="ARBA" id="ARBA00023319"/>
    </source>
</evidence>
<dbReference type="PROSITE" id="PS50188">
    <property type="entry name" value="B302_SPRY"/>
    <property type="match status" value="1"/>
</dbReference>
<dbReference type="CDD" id="cd13733">
    <property type="entry name" value="SPRY_PRY_C-I_1"/>
    <property type="match status" value="1"/>
</dbReference>
<keyword evidence="6 8" id="KW-0472">Membrane</keyword>
<evidence type="ECO:0008006" key="13">
    <source>
        <dbReference type="Google" id="ProtNLM"/>
    </source>
</evidence>
<dbReference type="InterPro" id="IPR007110">
    <property type="entry name" value="Ig-like_dom"/>
</dbReference>
<dbReference type="GO" id="GO:0050852">
    <property type="term" value="P:T cell receptor signaling pathway"/>
    <property type="evidence" value="ECO:0007669"/>
    <property type="project" value="TreeGrafter"/>
</dbReference>
<proteinExistence type="inferred from homology"/>
<reference evidence="11" key="2">
    <citation type="submission" date="2025-08" db="UniProtKB">
        <authorList>
            <consortium name="Ensembl"/>
        </authorList>
    </citation>
    <scope>IDENTIFICATION</scope>
</reference>
<evidence type="ECO:0000256" key="8">
    <source>
        <dbReference type="SAM" id="Phobius"/>
    </source>
</evidence>
<feature type="domain" description="Ig-like" evidence="10">
    <location>
        <begin position="23"/>
        <end position="115"/>
    </location>
</feature>
<keyword evidence="3 8" id="KW-0812">Transmembrane</keyword>
<evidence type="ECO:0000256" key="5">
    <source>
        <dbReference type="ARBA" id="ARBA00022989"/>
    </source>
</evidence>
<feature type="domain" description="B30.2/SPRY" evidence="9">
    <location>
        <begin position="252"/>
        <end position="445"/>
    </location>
</feature>
<dbReference type="InterPro" id="IPR003599">
    <property type="entry name" value="Ig_sub"/>
</dbReference>
<evidence type="ECO:0000313" key="11">
    <source>
        <dbReference type="Ensembl" id="ENSSFOP00015036766.2"/>
    </source>
</evidence>
<evidence type="ECO:0000256" key="1">
    <source>
        <dbReference type="ARBA" id="ARBA00004479"/>
    </source>
</evidence>
<dbReference type="SMART" id="SM00409">
    <property type="entry name" value="IG"/>
    <property type="match status" value="1"/>
</dbReference>
<dbReference type="GO" id="GO:1903037">
    <property type="term" value="P:regulation of leukocyte cell-cell adhesion"/>
    <property type="evidence" value="ECO:0007669"/>
    <property type="project" value="UniProtKB-ARBA"/>
</dbReference>
<evidence type="ECO:0000259" key="9">
    <source>
        <dbReference type="PROSITE" id="PS50188"/>
    </source>
</evidence>
<keyword evidence="7" id="KW-0393">Immunoglobulin domain</keyword>
<comment type="subcellular location">
    <subcellularLocation>
        <location evidence="1">Membrane</location>
        <topology evidence="1">Single-pass type I membrane protein</topology>
    </subcellularLocation>
</comment>
<protein>
    <recommendedName>
        <fullName evidence="13">Butyrophilin subfamily 1 member A1-like</fullName>
    </recommendedName>
</protein>
<dbReference type="InterPro" id="IPR006574">
    <property type="entry name" value="PRY"/>
</dbReference>
<dbReference type="Proteomes" id="UP000694397">
    <property type="component" value="Chromosome 11"/>
</dbReference>
<dbReference type="Gene3D" id="2.60.40.10">
    <property type="entry name" value="Immunoglobulins"/>
    <property type="match status" value="2"/>
</dbReference>
<dbReference type="PROSITE" id="PS50835">
    <property type="entry name" value="IG_LIKE"/>
    <property type="match status" value="1"/>
</dbReference>
<evidence type="ECO:0000256" key="3">
    <source>
        <dbReference type="ARBA" id="ARBA00022692"/>
    </source>
</evidence>
<evidence type="ECO:0000256" key="2">
    <source>
        <dbReference type="ARBA" id="ARBA00007591"/>
    </source>
</evidence>
<dbReference type="Pfam" id="PF13765">
    <property type="entry name" value="PRY"/>
    <property type="match status" value="1"/>
</dbReference>
<dbReference type="InterPro" id="IPR001870">
    <property type="entry name" value="B30.2/SPRY"/>
</dbReference>
<dbReference type="GO" id="GO:0050863">
    <property type="term" value="P:regulation of T cell activation"/>
    <property type="evidence" value="ECO:0007669"/>
    <property type="project" value="UniProtKB-ARBA"/>
</dbReference>
<dbReference type="SUPFAM" id="SSF48726">
    <property type="entry name" value="Immunoglobulin"/>
    <property type="match status" value="2"/>
</dbReference>
<dbReference type="GO" id="GO:0005102">
    <property type="term" value="F:signaling receptor binding"/>
    <property type="evidence" value="ECO:0007669"/>
    <property type="project" value="TreeGrafter"/>
</dbReference>
<evidence type="ECO:0000256" key="6">
    <source>
        <dbReference type="ARBA" id="ARBA00023136"/>
    </source>
</evidence>
<sequence length="452" mass="51126">MAVITLKRFEVLGPADPVVAVAGEDVVLPCYLKPSISAMDLHVEWFRVQIDNPIVHLYRDHEDRNENQLPSYRGRTSLFPEELKKGNTSLKLCDVRGSDDGPYKCFVESQECLVSVAVGTQPLISIEGYKEGGISLVCESKGWFPQPQVVWMDSEGHSLPAGHTETHTDSMGLFTVRRRVIVQETETNSSAGSALIKLLILIFNYQKVQICNHYVKLIICCIPGEMFHRAHPWKVTFAVIFSLSAVGITGCAVLIHRFVKLRKKRGILAIDVTLDPDTANPWLILSEDRKQVRHGVIWQDLPDNPERFKYQSVLGKEGFSSGRRYWEVQVGDKTYWRLGVASESINRKGYFALNPSSGLWALSLTGNEYLAFTDPSVLLPLSVKPRKVGVYVDYEEGQVSFYRMEDKSHIYTFTGYKFSEKLFPFLSSGFSYHSENSAPLIISPVIYTDWRN</sequence>
<dbReference type="SMART" id="SM00449">
    <property type="entry name" value="SPRY"/>
    <property type="match status" value="1"/>
</dbReference>
<dbReference type="Pfam" id="PF22705">
    <property type="entry name" value="C2-set_3"/>
    <property type="match status" value="1"/>
</dbReference>
<dbReference type="OrthoDB" id="10055806at2759"/>
<dbReference type="GeneTree" id="ENSGT01050000244843"/>
<dbReference type="PRINTS" id="PR01407">
    <property type="entry name" value="BUTYPHLNCDUF"/>
</dbReference>
<dbReference type="Gene3D" id="2.60.120.920">
    <property type="match status" value="1"/>
</dbReference>
<dbReference type="AlphaFoldDB" id="A0A8C9SPA0"/>
<dbReference type="SUPFAM" id="SSF49899">
    <property type="entry name" value="Concanavalin A-like lectins/glucanases"/>
    <property type="match status" value="1"/>
</dbReference>
<dbReference type="SMART" id="SM00406">
    <property type="entry name" value="IGv"/>
    <property type="match status" value="1"/>
</dbReference>
<dbReference type="InterPro" id="IPR050504">
    <property type="entry name" value="IgSF_BTN/MOG"/>
</dbReference>
<dbReference type="InterPro" id="IPR013783">
    <property type="entry name" value="Ig-like_fold"/>
</dbReference>
<reference evidence="11" key="3">
    <citation type="submission" date="2025-09" db="UniProtKB">
        <authorList>
            <consortium name="Ensembl"/>
        </authorList>
    </citation>
    <scope>IDENTIFICATION</scope>
</reference>
<comment type="similarity">
    <text evidence="2">Belongs to the immunoglobulin superfamily. BTN/MOG family.</text>
</comment>
<organism evidence="11 12">
    <name type="scientific">Scleropages formosus</name>
    <name type="common">Asian bonytongue</name>
    <name type="synonym">Osteoglossum formosum</name>
    <dbReference type="NCBI Taxonomy" id="113540"/>
    <lineage>
        <taxon>Eukaryota</taxon>
        <taxon>Metazoa</taxon>
        <taxon>Chordata</taxon>
        <taxon>Craniata</taxon>
        <taxon>Vertebrata</taxon>
        <taxon>Euteleostomi</taxon>
        <taxon>Actinopterygii</taxon>
        <taxon>Neopterygii</taxon>
        <taxon>Teleostei</taxon>
        <taxon>Osteoglossocephala</taxon>
        <taxon>Osteoglossomorpha</taxon>
        <taxon>Osteoglossiformes</taxon>
        <taxon>Osteoglossidae</taxon>
        <taxon>Scleropages</taxon>
    </lineage>
</organism>
<keyword evidence="4" id="KW-0732">Signal</keyword>
<dbReference type="InterPro" id="IPR053896">
    <property type="entry name" value="BTN3A2-like_Ig-C"/>
</dbReference>
<dbReference type="InterPro" id="IPR036179">
    <property type="entry name" value="Ig-like_dom_sf"/>
</dbReference>
<dbReference type="PANTHER" id="PTHR24100">
    <property type="entry name" value="BUTYROPHILIN"/>
    <property type="match status" value="1"/>
</dbReference>
<dbReference type="InterPro" id="IPR003877">
    <property type="entry name" value="SPRY_dom"/>
</dbReference>
<evidence type="ECO:0000256" key="4">
    <source>
        <dbReference type="ARBA" id="ARBA00022729"/>
    </source>
</evidence>
<dbReference type="InterPro" id="IPR043136">
    <property type="entry name" value="B30.2/SPRY_sf"/>
</dbReference>
<dbReference type="GO" id="GO:0009897">
    <property type="term" value="C:external side of plasma membrane"/>
    <property type="evidence" value="ECO:0007669"/>
    <property type="project" value="TreeGrafter"/>
</dbReference>
<dbReference type="Ensembl" id="ENSSFOT00015037167.2">
    <property type="protein sequence ID" value="ENSSFOP00015036766.2"/>
    <property type="gene ID" value="ENSSFOG00015026084.1"/>
</dbReference>
<name>A0A8C9SPA0_SCLFO</name>
<accession>A0A8C9SPA0</accession>
<feature type="transmembrane region" description="Helical" evidence="8">
    <location>
        <begin position="235"/>
        <end position="255"/>
    </location>
</feature>
<evidence type="ECO:0000313" key="12">
    <source>
        <dbReference type="Proteomes" id="UP000694397"/>
    </source>
</evidence>
<dbReference type="PANTHER" id="PTHR24100:SF130">
    <property type="entry name" value="BUTYROPHILIN-LIKE PROTEIN 9"/>
    <property type="match status" value="1"/>
</dbReference>
<dbReference type="InterPro" id="IPR013320">
    <property type="entry name" value="ConA-like_dom_sf"/>
</dbReference>
<keyword evidence="5 8" id="KW-1133">Transmembrane helix</keyword>
<keyword evidence="12" id="KW-1185">Reference proteome</keyword>
<dbReference type="Pfam" id="PF00622">
    <property type="entry name" value="SPRY"/>
    <property type="match status" value="1"/>
</dbReference>
<reference evidence="11 12" key="1">
    <citation type="submission" date="2019-04" db="EMBL/GenBank/DDBJ databases">
        <authorList>
            <consortium name="Wellcome Sanger Institute Data Sharing"/>
        </authorList>
    </citation>
    <scope>NUCLEOTIDE SEQUENCE [LARGE SCALE GENOMIC DNA]</scope>
</reference>
<dbReference type="GO" id="GO:0042110">
    <property type="term" value="P:T cell activation"/>
    <property type="evidence" value="ECO:0007669"/>
    <property type="project" value="UniProtKB-ARBA"/>
</dbReference>
<dbReference type="SMART" id="SM00589">
    <property type="entry name" value="PRY"/>
    <property type="match status" value="1"/>
</dbReference>
<dbReference type="GO" id="GO:0001817">
    <property type="term" value="P:regulation of cytokine production"/>
    <property type="evidence" value="ECO:0007669"/>
    <property type="project" value="TreeGrafter"/>
</dbReference>
<dbReference type="InterPro" id="IPR003879">
    <property type="entry name" value="Butyrophylin_SPRY"/>
</dbReference>
<evidence type="ECO:0000259" key="10">
    <source>
        <dbReference type="PROSITE" id="PS50835"/>
    </source>
</evidence>
<dbReference type="InterPro" id="IPR013106">
    <property type="entry name" value="Ig_V-set"/>
</dbReference>
<dbReference type="Pfam" id="PF07686">
    <property type="entry name" value="V-set"/>
    <property type="match status" value="1"/>
</dbReference>